<dbReference type="SUPFAM" id="SSF51182">
    <property type="entry name" value="RmlC-like cupins"/>
    <property type="match status" value="1"/>
</dbReference>
<dbReference type="OrthoDB" id="3395710at2"/>
<dbReference type="RefSeq" id="WP_077131985.1">
    <property type="nucleotide sequence ID" value="NZ_CP014263.1"/>
</dbReference>
<protein>
    <submittedName>
        <fullName evidence="1">Uncharacterized protein</fullName>
    </submittedName>
</protein>
<sequence length="203" mass="23073">MKKSTLRCLLSSETLYNYCLGLLPANKTRQVSRLERQYPAVRAQIDQTLGALRRYSTPTDFVPQPADTQRLLRTLRALAQLPVELEQLPLLDAWADVGRWRQAVATLQPPPSFKETYVYPLRDDATVTQLLVWVDKEVSVEEHLYEQESILILEGYCNGYVGSAIFQLAPGDYLDIPTRISHSLQVVEGPVQLIVQRIKESAF</sequence>
<dbReference type="AlphaFoldDB" id="A0A1P9WYV0"/>
<name>A0A1P9WYV0_9BACT</name>
<proteinExistence type="predicted"/>
<dbReference type="Proteomes" id="UP000187941">
    <property type="component" value="Chromosome"/>
</dbReference>
<dbReference type="InterPro" id="IPR011051">
    <property type="entry name" value="RmlC_Cupin_sf"/>
</dbReference>
<dbReference type="EMBL" id="CP014263">
    <property type="protein sequence ID" value="AQG80557.1"/>
    <property type="molecule type" value="Genomic_DNA"/>
</dbReference>
<accession>A0A1P9WYV0</accession>
<keyword evidence="2" id="KW-1185">Reference proteome</keyword>
<organism evidence="1 2">
    <name type="scientific">Spirosoma montaniterrae</name>
    <dbReference type="NCBI Taxonomy" id="1178516"/>
    <lineage>
        <taxon>Bacteria</taxon>
        <taxon>Pseudomonadati</taxon>
        <taxon>Bacteroidota</taxon>
        <taxon>Cytophagia</taxon>
        <taxon>Cytophagales</taxon>
        <taxon>Cytophagaceae</taxon>
        <taxon>Spirosoma</taxon>
    </lineage>
</organism>
<dbReference type="STRING" id="1178516.AWR27_15230"/>
<gene>
    <name evidence="1" type="ORF">AWR27_15230</name>
</gene>
<reference evidence="1 2" key="1">
    <citation type="submission" date="2016-01" db="EMBL/GenBank/DDBJ databases">
        <authorList>
            <person name="Oliw E.H."/>
        </authorList>
    </citation>
    <scope>NUCLEOTIDE SEQUENCE [LARGE SCALE GENOMIC DNA]</scope>
    <source>
        <strain evidence="1 2">DY10</strain>
    </source>
</reference>
<dbReference type="KEGG" id="smon:AWR27_15230"/>
<evidence type="ECO:0000313" key="1">
    <source>
        <dbReference type="EMBL" id="AQG80557.1"/>
    </source>
</evidence>
<evidence type="ECO:0000313" key="2">
    <source>
        <dbReference type="Proteomes" id="UP000187941"/>
    </source>
</evidence>